<keyword evidence="8" id="KW-1185">Reference proteome</keyword>
<evidence type="ECO:0000256" key="3">
    <source>
        <dbReference type="ARBA" id="ARBA00022692"/>
    </source>
</evidence>
<comment type="subcellular location">
    <subcellularLocation>
        <location evidence="1">Cell membrane</location>
        <topology evidence="1">Multi-pass membrane protein</topology>
    </subcellularLocation>
</comment>
<dbReference type="Proteomes" id="UP000184052">
    <property type="component" value="Unassembled WGS sequence"/>
</dbReference>
<reference evidence="7 8" key="1">
    <citation type="submission" date="2016-11" db="EMBL/GenBank/DDBJ databases">
        <authorList>
            <person name="Jaros S."/>
            <person name="Januszkiewicz K."/>
            <person name="Wedrychowicz H."/>
        </authorList>
    </citation>
    <scope>NUCLEOTIDE SEQUENCE [LARGE SCALE GENOMIC DNA]</scope>
    <source>
        <strain evidence="7 8">DSM 17477</strain>
    </source>
</reference>
<dbReference type="CDD" id="cd06581">
    <property type="entry name" value="TM_PBP1_LivM_like"/>
    <property type="match status" value="1"/>
</dbReference>
<feature type="transmembrane region" description="Helical" evidence="6">
    <location>
        <begin position="253"/>
        <end position="272"/>
    </location>
</feature>
<dbReference type="OrthoDB" id="9789927at2"/>
<feature type="transmembrane region" description="Helical" evidence="6">
    <location>
        <begin position="126"/>
        <end position="144"/>
    </location>
</feature>
<feature type="transmembrane region" description="Helical" evidence="6">
    <location>
        <begin position="179"/>
        <end position="202"/>
    </location>
</feature>
<proteinExistence type="predicted"/>
<dbReference type="STRING" id="1121476.SAMN02745751_03662"/>
<dbReference type="Pfam" id="PF02653">
    <property type="entry name" value="BPD_transp_2"/>
    <property type="match status" value="1"/>
</dbReference>
<dbReference type="InterPro" id="IPR043428">
    <property type="entry name" value="LivM-like"/>
</dbReference>
<dbReference type="PANTHER" id="PTHR30482">
    <property type="entry name" value="HIGH-AFFINITY BRANCHED-CHAIN AMINO ACID TRANSPORT SYSTEM PERMEASE"/>
    <property type="match status" value="1"/>
</dbReference>
<keyword evidence="3 6" id="KW-0812">Transmembrane</keyword>
<dbReference type="InterPro" id="IPR001851">
    <property type="entry name" value="ABC_transp_permease"/>
</dbReference>
<keyword evidence="4 6" id="KW-1133">Transmembrane helix</keyword>
<organism evidence="7 8">
    <name type="scientific">Dethiosulfatibacter aminovorans DSM 17477</name>
    <dbReference type="NCBI Taxonomy" id="1121476"/>
    <lineage>
        <taxon>Bacteria</taxon>
        <taxon>Bacillati</taxon>
        <taxon>Bacillota</taxon>
        <taxon>Tissierellia</taxon>
        <taxon>Dethiosulfatibacter</taxon>
    </lineage>
</organism>
<evidence type="ECO:0000256" key="4">
    <source>
        <dbReference type="ARBA" id="ARBA00022989"/>
    </source>
</evidence>
<dbReference type="RefSeq" id="WP_073051122.1">
    <property type="nucleotide sequence ID" value="NZ_FQZL01000057.1"/>
</dbReference>
<dbReference type="PANTHER" id="PTHR30482:SF20">
    <property type="entry name" value="HIGH-AFFINITY BRANCHED-CHAIN AMINO ACID TRANSPORT SYSTEM PERMEASE PROTEIN LIVM"/>
    <property type="match status" value="1"/>
</dbReference>
<dbReference type="EMBL" id="FQZL01000057">
    <property type="protein sequence ID" value="SHJ89811.1"/>
    <property type="molecule type" value="Genomic_DNA"/>
</dbReference>
<dbReference type="GO" id="GO:0015658">
    <property type="term" value="F:branched-chain amino acid transmembrane transporter activity"/>
    <property type="evidence" value="ECO:0007669"/>
    <property type="project" value="InterPro"/>
</dbReference>
<evidence type="ECO:0000256" key="1">
    <source>
        <dbReference type="ARBA" id="ARBA00004651"/>
    </source>
</evidence>
<dbReference type="AlphaFoldDB" id="A0A1M6N299"/>
<keyword evidence="2" id="KW-1003">Cell membrane</keyword>
<accession>A0A1M6N299</accession>
<evidence type="ECO:0000256" key="6">
    <source>
        <dbReference type="SAM" id="Phobius"/>
    </source>
</evidence>
<feature type="transmembrane region" description="Helical" evidence="6">
    <location>
        <begin position="6"/>
        <end position="24"/>
    </location>
</feature>
<dbReference type="GO" id="GO:0005886">
    <property type="term" value="C:plasma membrane"/>
    <property type="evidence" value="ECO:0007669"/>
    <property type="project" value="UniProtKB-SubCell"/>
</dbReference>
<evidence type="ECO:0000256" key="2">
    <source>
        <dbReference type="ARBA" id="ARBA00022475"/>
    </source>
</evidence>
<feature type="transmembrane region" description="Helical" evidence="6">
    <location>
        <begin position="208"/>
        <end position="241"/>
    </location>
</feature>
<evidence type="ECO:0000313" key="7">
    <source>
        <dbReference type="EMBL" id="SHJ89811.1"/>
    </source>
</evidence>
<name>A0A1M6N299_9FIRM</name>
<feature type="transmembrane region" description="Helical" evidence="6">
    <location>
        <begin position="85"/>
        <end position="106"/>
    </location>
</feature>
<feature type="transmembrane region" description="Helical" evidence="6">
    <location>
        <begin position="54"/>
        <end position="78"/>
    </location>
</feature>
<gene>
    <name evidence="7" type="ORF">SAMN02745751_03662</name>
</gene>
<protein>
    <submittedName>
        <fullName evidence="7">Amino acid/amide ABC transporter membrane protein 2, HAAT family (TC 3.A.1.4.-)</fullName>
    </submittedName>
</protein>
<evidence type="ECO:0000313" key="8">
    <source>
        <dbReference type="Proteomes" id="UP000184052"/>
    </source>
</evidence>
<keyword evidence="5 6" id="KW-0472">Membrane</keyword>
<evidence type="ECO:0000256" key="5">
    <source>
        <dbReference type="ARBA" id="ARBA00023136"/>
    </source>
</evidence>
<sequence length="299" mass="32136">MYQIVVAINVGIFVLLALSLNIVTGYAGQPCLGQAAFFGIGAYTSAVVTTKLGLSFWLAIPVAGLVTGIIGIVLGLISLRVRDDFLAITTIGINFVAVAVFQYVPYLGAAFGMSVKKPMLFGEKMSNVYFLIIVLVLIAGVIYLSKRMEKSWIGLALCGIRNNTEAAASLGIDVNKFKIIAFAIGTTIAGVTGAVYAHYMSFIYSSDFAFIVSISIMSMLVVGGMGTVRGAVAGAIILGLAPEVFRFISDYRMLVYGAILVIMMRFQPSGLFGDNSIVWKKIVSSKLNFFKVKEVTEYE</sequence>